<dbReference type="CDD" id="cd07035">
    <property type="entry name" value="TPP_PYR_POX_like"/>
    <property type="match status" value="1"/>
</dbReference>
<evidence type="ECO:0000313" key="8">
    <source>
        <dbReference type="Proteomes" id="UP000002791"/>
    </source>
</evidence>
<comment type="similarity">
    <text evidence="1 3">Belongs to the TPP enzyme family.</text>
</comment>
<evidence type="ECO:0000313" key="7">
    <source>
        <dbReference type="EMBL" id="EHR62837.1"/>
    </source>
</evidence>
<proteinExistence type="inferred from homology"/>
<dbReference type="Gene3D" id="3.40.50.970">
    <property type="match status" value="2"/>
</dbReference>
<dbReference type="FunFam" id="3.40.50.970:FF:000007">
    <property type="entry name" value="Acetolactate synthase"/>
    <property type="match status" value="1"/>
</dbReference>
<keyword evidence="7" id="KW-0436">Ligase</keyword>
<name>H5XIH6_9PSEU</name>
<dbReference type="InterPro" id="IPR045229">
    <property type="entry name" value="TPP_enz"/>
</dbReference>
<dbReference type="HOGENOM" id="CLU_013748_3_1_11"/>
<keyword evidence="8" id="KW-1185">Reference proteome</keyword>
<gene>
    <name evidence="7" type="ORF">SaccyDRAFT_4014</name>
</gene>
<dbReference type="GO" id="GO:0016874">
    <property type="term" value="F:ligase activity"/>
    <property type="evidence" value="ECO:0007669"/>
    <property type="project" value="UniProtKB-KW"/>
</dbReference>
<evidence type="ECO:0000256" key="3">
    <source>
        <dbReference type="RuleBase" id="RU362132"/>
    </source>
</evidence>
<evidence type="ECO:0000256" key="2">
    <source>
        <dbReference type="ARBA" id="ARBA00023052"/>
    </source>
</evidence>
<dbReference type="GO" id="GO:0000287">
    <property type="term" value="F:magnesium ion binding"/>
    <property type="evidence" value="ECO:0007669"/>
    <property type="project" value="InterPro"/>
</dbReference>
<dbReference type="eggNOG" id="COG0028">
    <property type="taxonomic scope" value="Bacteria"/>
</dbReference>
<dbReference type="GO" id="GO:0005948">
    <property type="term" value="C:acetolactate synthase complex"/>
    <property type="evidence" value="ECO:0007669"/>
    <property type="project" value="TreeGrafter"/>
</dbReference>
<protein>
    <submittedName>
        <fullName evidence="7">Thiamine pyrophosphate-dependent enzyme, possible carboligase or decarboxylase</fullName>
    </submittedName>
</protein>
<dbReference type="Gene3D" id="3.40.50.1220">
    <property type="entry name" value="TPP-binding domain"/>
    <property type="match status" value="1"/>
</dbReference>
<sequence length="547" mass="57364">MAVNGARSLVRTLTELGVDAAFGLPGAHSLPIWDALADSELGGIRLVGVRHEQAAAHAADGYSRAVGSLGVALVTTGPGAVNTLRAVGEARASASPVLVIATDVPSTPRAAGTGRGSAQEIDCQERLFEPLTKAAFTVEQPTEIAAVVRRAAEIAMRPQSGPVYVGIPADFLGEPVMEQPEPAGPVVPGPPSVASEDVERAREALVEARRPLIWVGGGALRSGAGEAIGGLAERLAAPIITTFAARGIVPPDHPCLASNPVHAPEVGALWDEADVVLAVGTDFDGTMTQNGRMPQPPGLIAVNIDAEDAAKNYPPDLLLLGDAREVVEELSLGISPKPGLDELTRRLDEIEVRVRRRVRKEEPHAAEFLSALKETLPEGSVLVSDMCVAGYWIGGFHRVSGPRQLALPTGWGTVGFGFPAALGVAAAGAVRAVCVTGDGGFLPGCAELATAIQEKLPVTVVIVDDGGYGMLRYDQAHAGFEHHGVDLVTPDFVGLAKSFGVYADRVDGFGRAFRRLLREFTRSDEPNVLVVSAELRPPLNTSSRWYR</sequence>
<dbReference type="Proteomes" id="UP000002791">
    <property type="component" value="Chromosome"/>
</dbReference>
<dbReference type="GO" id="GO:0050660">
    <property type="term" value="F:flavin adenine dinucleotide binding"/>
    <property type="evidence" value="ECO:0007669"/>
    <property type="project" value="TreeGrafter"/>
</dbReference>
<dbReference type="AlphaFoldDB" id="H5XIH6"/>
<dbReference type="SUPFAM" id="SSF52467">
    <property type="entry name" value="DHS-like NAD/FAD-binding domain"/>
    <property type="match status" value="1"/>
</dbReference>
<dbReference type="CDD" id="cd00568">
    <property type="entry name" value="TPP_enzymes"/>
    <property type="match status" value="1"/>
</dbReference>
<dbReference type="Pfam" id="PF02776">
    <property type="entry name" value="TPP_enzyme_N"/>
    <property type="match status" value="1"/>
</dbReference>
<feature type="domain" description="Thiamine pyrophosphate enzyme TPP-binding" evidence="5">
    <location>
        <begin position="391"/>
        <end position="531"/>
    </location>
</feature>
<dbReference type="STRING" id="882082.SaccyDRAFT_4014"/>
<organism evidence="7 8">
    <name type="scientific">Saccharomonospora cyanea NA-134</name>
    <dbReference type="NCBI Taxonomy" id="882082"/>
    <lineage>
        <taxon>Bacteria</taxon>
        <taxon>Bacillati</taxon>
        <taxon>Actinomycetota</taxon>
        <taxon>Actinomycetes</taxon>
        <taxon>Pseudonocardiales</taxon>
        <taxon>Pseudonocardiaceae</taxon>
        <taxon>Saccharomonospora</taxon>
    </lineage>
</organism>
<feature type="domain" description="Thiamine pyrophosphate enzyme N-terminal TPP-binding" evidence="6">
    <location>
        <begin position="4"/>
        <end position="122"/>
    </location>
</feature>
<dbReference type="PANTHER" id="PTHR18968:SF167">
    <property type="entry name" value="ACETOLACTATE SYNTHASE LARGE SUBUNIT ILVB2-RELATED"/>
    <property type="match status" value="1"/>
</dbReference>
<dbReference type="Pfam" id="PF02775">
    <property type="entry name" value="TPP_enzyme_C"/>
    <property type="match status" value="1"/>
</dbReference>
<dbReference type="SUPFAM" id="SSF52518">
    <property type="entry name" value="Thiamin diphosphate-binding fold (THDP-binding)"/>
    <property type="match status" value="2"/>
</dbReference>
<dbReference type="RefSeq" id="WP_005458823.1">
    <property type="nucleotide sequence ID" value="NZ_CM001440.1"/>
</dbReference>
<dbReference type="InterPro" id="IPR029061">
    <property type="entry name" value="THDP-binding"/>
</dbReference>
<dbReference type="EMBL" id="CM001440">
    <property type="protein sequence ID" value="EHR62837.1"/>
    <property type="molecule type" value="Genomic_DNA"/>
</dbReference>
<dbReference type="OrthoDB" id="4494979at2"/>
<reference evidence="7 8" key="1">
    <citation type="submission" date="2011-11" db="EMBL/GenBank/DDBJ databases">
        <title>The Noncontiguous Finished sequence of Saccharomonospora cyanea NA-134.</title>
        <authorList>
            <consortium name="US DOE Joint Genome Institute"/>
            <person name="Lucas S."/>
            <person name="Han J."/>
            <person name="Lapidus A."/>
            <person name="Cheng J.-F."/>
            <person name="Goodwin L."/>
            <person name="Pitluck S."/>
            <person name="Peters L."/>
            <person name="Ovchinnikova G."/>
            <person name="Lu M."/>
            <person name="Detter J.C."/>
            <person name="Han C."/>
            <person name="Tapia R."/>
            <person name="Land M."/>
            <person name="Hauser L."/>
            <person name="Kyrpides N."/>
            <person name="Ivanova N."/>
            <person name="Pagani I."/>
            <person name="Brambilla E.-M."/>
            <person name="Klenk H.-P."/>
            <person name="Woyke T."/>
        </authorList>
    </citation>
    <scope>NUCLEOTIDE SEQUENCE [LARGE SCALE GENOMIC DNA]</scope>
    <source>
        <strain evidence="7 8">NA-134</strain>
    </source>
</reference>
<dbReference type="InterPro" id="IPR011766">
    <property type="entry name" value="TPP_enzyme_TPP-bd"/>
</dbReference>
<dbReference type="GO" id="GO:0003984">
    <property type="term" value="F:acetolactate synthase activity"/>
    <property type="evidence" value="ECO:0007669"/>
    <property type="project" value="TreeGrafter"/>
</dbReference>
<dbReference type="GO" id="GO:0030976">
    <property type="term" value="F:thiamine pyrophosphate binding"/>
    <property type="evidence" value="ECO:0007669"/>
    <property type="project" value="InterPro"/>
</dbReference>
<dbReference type="InterPro" id="IPR029035">
    <property type="entry name" value="DHS-like_NAD/FAD-binding_dom"/>
</dbReference>
<evidence type="ECO:0000259" key="4">
    <source>
        <dbReference type="Pfam" id="PF00205"/>
    </source>
</evidence>
<dbReference type="Pfam" id="PF00205">
    <property type="entry name" value="TPP_enzyme_M"/>
    <property type="match status" value="1"/>
</dbReference>
<evidence type="ECO:0000259" key="5">
    <source>
        <dbReference type="Pfam" id="PF02775"/>
    </source>
</evidence>
<accession>H5XIH6</accession>
<dbReference type="PANTHER" id="PTHR18968">
    <property type="entry name" value="THIAMINE PYROPHOSPHATE ENZYMES"/>
    <property type="match status" value="1"/>
</dbReference>
<evidence type="ECO:0000256" key="1">
    <source>
        <dbReference type="ARBA" id="ARBA00007812"/>
    </source>
</evidence>
<dbReference type="GO" id="GO:0009097">
    <property type="term" value="P:isoleucine biosynthetic process"/>
    <property type="evidence" value="ECO:0007669"/>
    <property type="project" value="TreeGrafter"/>
</dbReference>
<dbReference type="InterPro" id="IPR012001">
    <property type="entry name" value="Thiamin_PyroP_enz_TPP-bd_dom"/>
</dbReference>
<dbReference type="InterPro" id="IPR012000">
    <property type="entry name" value="Thiamin_PyroP_enz_cen_dom"/>
</dbReference>
<keyword evidence="2 3" id="KW-0786">Thiamine pyrophosphate</keyword>
<feature type="domain" description="Thiamine pyrophosphate enzyme central" evidence="4">
    <location>
        <begin position="198"/>
        <end position="330"/>
    </location>
</feature>
<dbReference type="GO" id="GO:0009099">
    <property type="term" value="P:L-valine biosynthetic process"/>
    <property type="evidence" value="ECO:0007669"/>
    <property type="project" value="TreeGrafter"/>
</dbReference>
<evidence type="ECO:0000259" key="6">
    <source>
        <dbReference type="Pfam" id="PF02776"/>
    </source>
</evidence>